<accession>A0A7Z9DXU0</accession>
<evidence type="ECO:0000313" key="1">
    <source>
        <dbReference type="EMBL" id="VXD17396.1"/>
    </source>
</evidence>
<dbReference type="Proteomes" id="UP000184550">
    <property type="component" value="Unassembled WGS sequence"/>
</dbReference>
<dbReference type="OrthoDB" id="9822698at2"/>
<keyword evidence="2" id="KW-1185">Reference proteome</keyword>
<dbReference type="EMBL" id="CZCU02000135">
    <property type="protein sequence ID" value="VXD17396.1"/>
    <property type="molecule type" value="Genomic_DNA"/>
</dbReference>
<sequence>MTVILHPKTLTEAQLIQALATTTQSLLYPSESDYPFTLKTLSSADIGEKLTLSEVTRHLYTQQKLNAPQKILKRTLTYWTKTFFGNLPQLLIRYSDGSYSVQPPEHPVELWRTLHGLVFDHLIHVALWHCILNSAESDLHLIGRHVLIQHDPETNAANLQLGNWVALSTRIVQT</sequence>
<dbReference type="InterPro" id="IPR012489">
    <property type="entry name" value="NucleaseA_inhib-like"/>
</dbReference>
<dbReference type="RefSeq" id="WP_083616867.1">
    <property type="nucleotide sequence ID" value="NZ_LR734825.1"/>
</dbReference>
<dbReference type="Gene3D" id="3.40.1460.10">
    <property type="entry name" value="Nuclease A inhibitor-like"/>
    <property type="match status" value="1"/>
</dbReference>
<proteinExistence type="predicted"/>
<evidence type="ECO:0000313" key="2">
    <source>
        <dbReference type="Proteomes" id="UP000184550"/>
    </source>
</evidence>
<protein>
    <submittedName>
        <fullName evidence="1">Uncharacterized protein</fullName>
    </submittedName>
</protein>
<dbReference type="Pfam" id="PF07924">
    <property type="entry name" value="NuiA"/>
    <property type="match status" value="1"/>
</dbReference>
<organism evidence="1 2">
    <name type="scientific">Planktothrix serta PCC 8927</name>
    <dbReference type="NCBI Taxonomy" id="671068"/>
    <lineage>
        <taxon>Bacteria</taxon>
        <taxon>Bacillati</taxon>
        <taxon>Cyanobacteriota</taxon>
        <taxon>Cyanophyceae</taxon>
        <taxon>Oscillatoriophycideae</taxon>
        <taxon>Oscillatoriales</taxon>
        <taxon>Microcoleaceae</taxon>
        <taxon>Planktothrix</taxon>
    </lineage>
</organism>
<reference evidence="1" key="1">
    <citation type="submission" date="2019-10" db="EMBL/GenBank/DDBJ databases">
        <authorList>
            <consortium name="Genoscope - CEA"/>
            <person name="William W."/>
        </authorList>
    </citation>
    <scope>NUCLEOTIDE SEQUENCE [LARGE SCALE GENOMIC DNA]</scope>
    <source>
        <strain evidence="1">BBR_PRJEB10992</strain>
    </source>
</reference>
<gene>
    <name evidence="1" type="ORF">PL8927_60014</name>
</gene>
<name>A0A7Z9DXU0_9CYAN</name>
<dbReference type="AlphaFoldDB" id="A0A7Z9DXU0"/>
<comment type="caution">
    <text evidence="1">The sequence shown here is derived from an EMBL/GenBank/DDBJ whole genome shotgun (WGS) entry which is preliminary data.</text>
</comment>